<dbReference type="AlphaFoldDB" id="A0A1Y1HNP9"/>
<evidence type="ECO:0000313" key="4">
    <source>
        <dbReference type="Proteomes" id="UP000054558"/>
    </source>
</evidence>
<dbReference type="Proteomes" id="UP000054558">
    <property type="component" value="Unassembled WGS sequence"/>
</dbReference>
<dbReference type="InterPro" id="IPR014729">
    <property type="entry name" value="Rossmann-like_a/b/a_fold"/>
</dbReference>
<dbReference type="PRINTS" id="PR01438">
    <property type="entry name" value="UNVRSLSTRESS"/>
</dbReference>
<reference evidence="3 4" key="1">
    <citation type="journal article" date="2014" name="Nat. Commun.">
        <title>Klebsormidium flaccidum genome reveals primary factors for plant terrestrial adaptation.</title>
        <authorList>
            <person name="Hori K."/>
            <person name="Maruyama F."/>
            <person name="Fujisawa T."/>
            <person name="Togashi T."/>
            <person name="Yamamoto N."/>
            <person name="Seo M."/>
            <person name="Sato S."/>
            <person name="Yamada T."/>
            <person name="Mori H."/>
            <person name="Tajima N."/>
            <person name="Moriyama T."/>
            <person name="Ikeuchi M."/>
            <person name="Watanabe M."/>
            <person name="Wada H."/>
            <person name="Kobayashi K."/>
            <person name="Saito M."/>
            <person name="Masuda T."/>
            <person name="Sasaki-Sekimoto Y."/>
            <person name="Mashiguchi K."/>
            <person name="Awai K."/>
            <person name="Shimojima M."/>
            <person name="Masuda S."/>
            <person name="Iwai M."/>
            <person name="Nobusawa T."/>
            <person name="Narise T."/>
            <person name="Kondo S."/>
            <person name="Saito H."/>
            <person name="Sato R."/>
            <person name="Murakawa M."/>
            <person name="Ihara Y."/>
            <person name="Oshima-Yamada Y."/>
            <person name="Ohtaka K."/>
            <person name="Satoh M."/>
            <person name="Sonobe K."/>
            <person name="Ishii M."/>
            <person name="Ohtani R."/>
            <person name="Kanamori-Sato M."/>
            <person name="Honoki R."/>
            <person name="Miyazaki D."/>
            <person name="Mochizuki H."/>
            <person name="Umetsu J."/>
            <person name="Higashi K."/>
            <person name="Shibata D."/>
            <person name="Kamiya Y."/>
            <person name="Sato N."/>
            <person name="Nakamura Y."/>
            <person name="Tabata S."/>
            <person name="Ida S."/>
            <person name="Kurokawa K."/>
            <person name="Ohta H."/>
        </authorList>
    </citation>
    <scope>NUCLEOTIDE SEQUENCE [LARGE SCALE GENOMIC DNA]</scope>
    <source>
        <strain evidence="3 4">NIES-2285</strain>
    </source>
</reference>
<sequence length="235" mass="25428">MLGGFVHECGERRGITAADTDPELCEEGRAAEARKGCGKKGRKGEGAPGGQPQASSRNPPEGKCVLCALENSLPSTRALQFVLEKLVRAEQGDKLVLFEAAKAVDHHDDPATAFKSDPELCLQQEHLERQCRSYLENLREGLGKASGRPRQLITTEVVVQKGDPRQLIPDYVAEHEVDMVVVGARGLGKYKSLILGSVSAHLVRPCPVPVLVVPSNPKNQKDRRPDASKPPTSDT</sequence>
<dbReference type="PANTHER" id="PTHR31964">
    <property type="entry name" value="ADENINE NUCLEOTIDE ALPHA HYDROLASES-LIKE SUPERFAMILY PROTEIN"/>
    <property type="match status" value="1"/>
</dbReference>
<accession>A0A1Y1HNP9</accession>
<dbReference type="SUPFAM" id="SSF52402">
    <property type="entry name" value="Adenine nucleotide alpha hydrolases-like"/>
    <property type="match status" value="1"/>
</dbReference>
<dbReference type="InterPro" id="IPR006015">
    <property type="entry name" value="Universal_stress_UspA"/>
</dbReference>
<evidence type="ECO:0000313" key="3">
    <source>
        <dbReference type="EMBL" id="GAQ78611.1"/>
    </source>
</evidence>
<dbReference type="Gene3D" id="3.40.50.620">
    <property type="entry name" value="HUPs"/>
    <property type="match status" value="1"/>
</dbReference>
<dbReference type="OrthoDB" id="843225at2759"/>
<feature type="compositionally biased region" description="Basic and acidic residues" evidence="1">
    <location>
        <begin position="26"/>
        <end position="35"/>
    </location>
</feature>
<dbReference type="OMA" id="HPSISCK"/>
<evidence type="ECO:0000259" key="2">
    <source>
        <dbReference type="Pfam" id="PF00582"/>
    </source>
</evidence>
<gene>
    <name evidence="3" type="ORF">KFL_000160140</name>
</gene>
<proteinExistence type="predicted"/>
<protein>
    <submittedName>
        <fullName evidence="3">Universal stress protein family protein</fullName>
    </submittedName>
</protein>
<organism evidence="3 4">
    <name type="scientific">Klebsormidium nitens</name>
    <name type="common">Green alga</name>
    <name type="synonym">Ulothrix nitens</name>
    <dbReference type="NCBI Taxonomy" id="105231"/>
    <lineage>
        <taxon>Eukaryota</taxon>
        <taxon>Viridiplantae</taxon>
        <taxon>Streptophyta</taxon>
        <taxon>Klebsormidiophyceae</taxon>
        <taxon>Klebsormidiales</taxon>
        <taxon>Klebsormidiaceae</taxon>
        <taxon>Klebsormidium</taxon>
    </lineage>
</organism>
<keyword evidence="4" id="KW-1185">Reference proteome</keyword>
<feature type="region of interest" description="Disordered" evidence="1">
    <location>
        <begin position="212"/>
        <end position="235"/>
    </location>
</feature>
<dbReference type="EMBL" id="DF236965">
    <property type="protein sequence ID" value="GAQ78611.1"/>
    <property type="molecule type" value="Genomic_DNA"/>
</dbReference>
<dbReference type="STRING" id="105231.A0A1Y1HNP9"/>
<name>A0A1Y1HNP9_KLENI</name>
<feature type="domain" description="UspA" evidence="2">
    <location>
        <begin position="65"/>
        <end position="214"/>
    </location>
</feature>
<dbReference type="CDD" id="cd23659">
    <property type="entry name" value="USP_At3g01520-like"/>
    <property type="match status" value="1"/>
</dbReference>
<evidence type="ECO:0000256" key="1">
    <source>
        <dbReference type="SAM" id="MobiDB-lite"/>
    </source>
</evidence>
<dbReference type="PANTHER" id="PTHR31964:SF144">
    <property type="entry name" value="USPA DOMAIN-CONTAINING PROTEIN"/>
    <property type="match status" value="1"/>
</dbReference>
<dbReference type="Pfam" id="PF00582">
    <property type="entry name" value="Usp"/>
    <property type="match status" value="1"/>
</dbReference>
<dbReference type="InterPro" id="IPR006016">
    <property type="entry name" value="UspA"/>
</dbReference>
<feature type="region of interest" description="Disordered" evidence="1">
    <location>
        <begin position="1"/>
        <end position="60"/>
    </location>
</feature>